<evidence type="ECO:0000259" key="8">
    <source>
        <dbReference type="PROSITE" id="PS50893"/>
    </source>
</evidence>
<accession>A0A264W510</accession>
<evidence type="ECO:0000313" key="10">
    <source>
        <dbReference type="Proteomes" id="UP000217065"/>
    </source>
</evidence>
<keyword evidence="3" id="KW-1003">Cell membrane</keyword>
<dbReference type="CDD" id="cd03230">
    <property type="entry name" value="ABC_DR_subfamily_A"/>
    <property type="match status" value="1"/>
</dbReference>
<dbReference type="PANTHER" id="PTHR42711">
    <property type="entry name" value="ABC TRANSPORTER ATP-BINDING PROTEIN"/>
    <property type="match status" value="1"/>
</dbReference>
<dbReference type="GO" id="GO:0005524">
    <property type="term" value="F:ATP binding"/>
    <property type="evidence" value="ECO:0007669"/>
    <property type="project" value="UniProtKB-KW"/>
</dbReference>
<dbReference type="FunFam" id="3.40.50.300:FF:000589">
    <property type="entry name" value="ABC transporter, ATP-binding subunit"/>
    <property type="match status" value="1"/>
</dbReference>
<comment type="subcellular location">
    <subcellularLocation>
        <location evidence="1">Cell membrane</location>
    </subcellularLocation>
</comment>
<evidence type="ECO:0000313" key="9">
    <source>
        <dbReference type="EMBL" id="OZS78645.1"/>
    </source>
</evidence>
<evidence type="ECO:0000256" key="1">
    <source>
        <dbReference type="ARBA" id="ARBA00004236"/>
    </source>
</evidence>
<dbReference type="GO" id="GO:0005886">
    <property type="term" value="C:plasma membrane"/>
    <property type="evidence" value="ECO:0007669"/>
    <property type="project" value="UniProtKB-SubCell"/>
</dbReference>
<dbReference type="OrthoDB" id="9804819at2"/>
<dbReference type="PANTHER" id="PTHR42711:SF13">
    <property type="entry name" value="ABC TRANSPORTER, ATP-BINDING PROTEIN"/>
    <property type="match status" value="1"/>
</dbReference>
<evidence type="ECO:0000256" key="3">
    <source>
        <dbReference type="ARBA" id="ARBA00022475"/>
    </source>
</evidence>
<dbReference type="AlphaFoldDB" id="A0A264W510"/>
<gene>
    <name evidence="9" type="ORF">CF394_04995</name>
</gene>
<dbReference type="PROSITE" id="PS50893">
    <property type="entry name" value="ABC_TRANSPORTER_2"/>
    <property type="match status" value="1"/>
</dbReference>
<keyword evidence="7" id="KW-0472">Membrane</keyword>
<evidence type="ECO:0000256" key="6">
    <source>
        <dbReference type="ARBA" id="ARBA00022967"/>
    </source>
</evidence>
<keyword evidence="6" id="KW-1278">Translocase</keyword>
<dbReference type="InterPro" id="IPR050763">
    <property type="entry name" value="ABC_transporter_ATP-binding"/>
</dbReference>
<keyword evidence="5 9" id="KW-0067">ATP-binding</keyword>
<dbReference type="Gene3D" id="3.40.50.300">
    <property type="entry name" value="P-loop containing nucleotide triphosphate hydrolases"/>
    <property type="match status" value="1"/>
</dbReference>
<protein>
    <submittedName>
        <fullName evidence="9">Bacitracin ABC transporter ATP-binding protein</fullName>
    </submittedName>
</protein>
<dbReference type="EMBL" id="NOKQ01000189">
    <property type="protein sequence ID" value="OZS78645.1"/>
    <property type="molecule type" value="Genomic_DNA"/>
</dbReference>
<dbReference type="InterPro" id="IPR003439">
    <property type="entry name" value="ABC_transporter-like_ATP-bd"/>
</dbReference>
<keyword evidence="2" id="KW-0813">Transport</keyword>
<dbReference type="InterPro" id="IPR003593">
    <property type="entry name" value="AAA+_ATPase"/>
</dbReference>
<keyword evidence="4" id="KW-0547">Nucleotide-binding</keyword>
<dbReference type="Pfam" id="PF00005">
    <property type="entry name" value="ABC_tran"/>
    <property type="match status" value="1"/>
</dbReference>
<dbReference type="SUPFAM" id="SSF52540">
    <property type="entry name" value="P-loop containing nucleoside triphosphate hydrolases"/>
    <property type="match status" value="1"/>
</dbReference>
<reference evidence="9 10" key="1">
    <citation type="submission" date="2017-07" db="EMBL/GenBank/DDBJ databases">
        <title>Tetzosporium hominis gen.nov. sp.nov.</title>
        <authorList>
            <person name="Tetz G."/>
            <person name="Tetz V."/>
        </authorList>
    </citation>
    <scope>NUCLEOTIDE SEQUENCE [LARGE SCALE GENOMIC DNA]</scope>
    <source>
        <strain evidence="9 10">VT-49</strain>
    </source>
</reference>
<evidence type="ECO:0000256" key="4">
    <source>
        <dbReference type="ARBA" id="ARBA00022741"/>
    </source>
</evidence>
<proteinExistence type="predicted"/>
<evidence type="ECO:0000256" key="5">
    <source>
        <dbReference type="ARBA" id="ARBA00022840"/>
    </source>
</evidence>
<dbReference type="SMART" id="SM00382">
    <property type="entry name" value="AAA"/>
    <property type="match status" value="1"/>
</dbReference>
<sequence length="283" mass="31692">MGTTIKMEKVRKSFNRFEAIRNVDLDIQSGEILGLLGPSGAGKSTIIKILTGQLEPTSGNVMIFGEPSDQVKKSHNRKRFGVLTDNSGLYKRLTIEENLKMYCELYDLPVSAMDEALQFVNLASSKKKKVSELSRGMMQRVTLARAILHKPELLFLDEPTSALDPVNTHHIHEGLRKLNEQGTTILLTTHDMYEAEALCDRVAFLHEGEIKESGSPKELKDAYRDNVIEIELTCGETHVLPVNELSTIDKLKGWALAQRIRRIHSNEPTLGDLFMRVTGGHLS</sequence>
<evidence type="ECO:0000256" key="7">
    <source>
        <dbReference type="ARBA" id="ARBA00023136"/>
    </source>
</evidence>
<dbReference type="GO" id="GO:0016887">
    <property type="term" value="F:ATP hydrolysis activity"/>
    <property type="evidence" value="ECO:0007669"/>
    <property type="project" value="InterPro"/>
</dbReference>
<dbReference type="InterPro" id="IPR027417">
    <property type="entry name" value="P-loop_NTPase"/>
</dbReference>
<name>A0A264W510_9BACL</name>
<feature type="domain" description="ABC transporter" evidence="8">
    <location>
        <begin position="5"/>
        <end position="232"/>
    </location>
</feature>
<dbReference type="Proteomes" id="UP000217065">
    <property type="component" value="Unassembled WGS sequence"/>
</dbReference>
<dbReference type="RefSeq" id="WP_094942143.1">
    <property type="nucleotide sequence ID" value="NZ_NOKQ01000189.1"/>
</dbReference>
<comment type="caution">
    <text evidence="9">The sequence shown here is derived from an EMBL/GenBank/DDBJ whole genome shotgun (WGS) entry which is preliminary data.</text>
</comment>
<keyword evidence="10" id="KW-1185">Reference proteome</keyword>
<evidence type="ECO:0000256" key="2">
    <source>
        <dbReference type="ARBA" id="ARBA00022448"/>
    </source>
</evidence>
<organism evidence="9 10">
    <name type="scientific">Tetzosporium hominis</name>
    <dbReference type="NCBI Taxonomy" id="2020506"/>
    <lineage>
        <taxon>Bacteria</taxon>
        <taxon>Bacillati</taxon>
        <taxon>Bacillota</taxon>
        <taxon>Bacilli</taxon>
        <taxon>Bacillales</taxon>
        <taxon>Caryophanaceae</taxon>
        <taxon>Tetzosporium</taxon>
    </lineage>
</organism>